<proteinExistence type="predicted"/>
<sequence length="115" mass="13394">MNRNNRIIYDQTGNIWLQTGEATGDIREWSEITELNFIDVEFGSIDYSKQYIESINPVTKELNIKDIDVILTDEQKRLQALEKELSMLKEENKNRDSEIVNTAFEVGNIKLNNNL</sequence>
<keyword evidence="1" id="KW-0175">Coiled coil</keyword>
<name>A0A069AIC7_CLODI</name>
<dbReference type="EMBL" id="LK932742">
    <property type="protein sequence ID" value="CDS92646.1"/>
    <property type="molecule type" value="Genomic_DNA"/>
</dbReference>
<reference evidence="2" key="1">
    <citation type="submission" date="2014-07" db="EMBL/GenBank/DDBJ databases">
        <authorList>
            <person name="Monot Marc"/>
        </authorList>
    </citation>
    <scope>NUCLEOTIDE SEQUENCE</scope>
    <source>
        <strain evidence="2">7032989</strain>
    </source>
</reference>
<evidence type="ECO:0000313" key="2">
    <source>
        <dbReference type="EMBL" id="CDS92646.1"/>
    </source>
</evidence>
<organism evidence="2">
    <name type="scientific">Clostridioides difficile</name>
    <name type="common">Peptoclostridium difficile</name>
    <dbReference type="NCBI Taxonomy" id="1496"/>
    <lineage>
        <taxon>Bacteria</taxon>
        <taxon>Bacillati</taxon>
        <taxon>Bacillota</taxon>
        <taxon>Clostridia</taxon>
        <taxon>Peptostreptococcales</taxon>
        <taxon>Peptostreptococcaceae</taxon>
        <taxon>Clostridioides</taxon>
    </lineage>
</organism>
<accession>A0A069AIC7</accession>
<feature type="coiled-coil region" evidence="1">
    <location>
        <begin position="64"/>
        <end position="98"/>
    </location>
</feature>
<evidence type="ECO:0000256" key="1">
    <source>
        <dbReference type="SAM" id="Coils"/>
    </source>
</evidence>
<protein>
    <submittedName>
        <fullName evidence="2">Uncharacterized protein</fullName>
    </submittedName>
</protein>
<dbReference type="RefSeq" id="WP_095906314.1">
    <property type="nucleotide sequence ID" value="NZ_CAADCA010000039.1"/>
</dbReference>
<dbReference type="AlphaFoldDB" id="A0A069AIC7"/>
<gene>
    <name evidence="2" type="ORF">BN1095_1020034</name>
</gene>